<dbReference type="EMBL" id="DVFN01000051">
    <property type="protein sequence ID" value="HIQ69350.1"/>
    <property type="molecule type" value="Genomic_DNA"/>
</dbReference>
<name>A0A9D1CND9_9FIRM</name>
<reference evidence="1" key="1">
    <citation type="submission" date="2020-10" db="EMBL/GenBank/DDBJ databases">
        <authorList>
            <person name="Gilroy R."/>
        </authorList>
    </citation>
    <scope>NUCLEOTIDE SEQUENCE</scope>
    <source>
        <strain evidence="1">ChiSjej2B20-13462</strain>
    </source>
</reference>
<reference evidence="1" key="2">
    <citation type="journal article" date="2021" name="PeerJ">
        <title>Extensive microbial diversity within the chicken gut microbiome revealed by metagenomics and culture.</title>
        <authorList>
            <person name="Gilroy R."/>
            <person name="Ravi A."/>
            <person name="Getino M."/>
            <person name="Pursley I."/>
            <person name="Horton D.L."/>
            <person name="Alikhan N.F."/>
            <person name="Baker D."/>
            <person name="Gharbi K."/>
            <person name="Hall N."/>
            <person name="Watson M."/>
            <person name="Adriaenssens E.M."/>
            <person name="Foster-Nyarko E."/>
            <person name="Jarju S."/>
            <person name="Secka A."/>
            <person name="Antonio M."/>
            <person name="Oren A."/>
            <person name="Chaudhuri R.R."/>
            <person name="La Ragione R."/>
            <person name="Hildebrand F."/>
            <person name="Pallen M.J."/>
        </authorList>
    </citation>
    <scope>NUCLEOTIDE SEQUENCE</scope>
    <source>
        <strain evidence="1">ChiSjej2B20-13462</strain>
    </source>
</reference>
<gene>
    <name evidence="1" type="ORF">IAA67_03340</name>
</gene>
<proteinExistence type="predicted"/>
<dbReference type="Proteomes" id="UP000886874">
    <property type="component" value="Unassembled WGS sequence"/>
</dbReference>
<accession>A0A9D1CND9</accession>
<evidence type="ECO:0000313" key="1">
    <source>
        <dbReference type="EMBL" id="HIQ69350.1"/>
    </source>
</evidence>
<protein>
    <submittedName>
        <fullName evidence="1">Uncharacterized protein</fullName>
    </submittedName>
</protein>
<sequence>MTDIVTKRAPDYTGDKAWRVLFAGREIRIVAPNRTEALVTAAAAWGIRWQDAAYHQEAGVEYLGKVRDTFGGKGGIPT</sequence>
<comment type="caution">
    <text evidence="1">The sequence shown here is derived from an EMBL/GenBank/DDBJ whole genome shotgun (WGS) entry which is preliminary data.</text>
</comment>
<dbReference type="AlphaFoldDB" id="A0A9D1CND9"/>
<evidence type="ECO:0000313" key="2">
    <source>
        <dbReference type="Proteomes" id="UP000886874"/>
    </source>
</evidence>
<organism evidence="1 2">
    <name type="scientific">Candidatus Avoscillospira stercorigallinarum</name>
    <dbReference type="NCBI Taxonomy" id="2840708"/>
    <lineage>
        <taxon>Bacteria</taxon>
        <taxon>Bacillati</taxon>
        <taxon>Bacillota</taxon>
        <taxon>Clostridia</taxon>
        <taxon>Eubacteriales</taxon>
        <taxon>Oscillospiraceae</taxon>
        <taxon>Oscillospiraceae incertae sedis</taxon>
        <taxon>Candidatus Avoscillospira</taxon>
    </lineage>
</organism>